<dbReference type="EMBL" id="JOJR01000004">
    <property type="protein sequence ID" value="RCN52877.1"/>
    <property type="molecule type" value="Genomic_DNA"/>
</dbReference>
<dbReference type="SUPFAM" id="SSF56235">
    <property type="entry name" value="N-terminal nucleophile aminohydrolases (Ntn hydrolases)"/>
    <property type="match status" value="1"/>
</dbReference>
<keyword evidence="3" id="KW-0812">Transmembrane</keyword>
<dbReference type="PANTHER" id="PTHR11686">
    <property type="entry name" value="GAMMA GLUTAMYL TRANSPEPTIDASE"/>
    <property type="match status" value="1"/>
</dbReference>
<keyword evidence="3" id="KW-1133">Transmembrane helix</keyword>
<dbReference type="Gene3D" id="3.60.20.40">
    <property type="match status" value="1"/>
</dbReference>
<evidence type="ECO:0000313" key="5">
    <source>
        <dbReference type="Proteomes" id="UP000252519"/>
    </source>
</evidence>
<dbReference type="GO" id="GO:0036374">
    <property type="term" value="F:glutathione hydrolase activity"/>
    <property type="evidence" value="ECO:0007669"/>
    <property type="project" value="InterPro"/>
</dbReference>
<dbReference type="AlphaFoldDB" id="A0A368HC21"/>
<feature type="binding site" evidence="1">
    <location>
        <position position="187"/>
    </location>
    <ligand>
        <name>L-glutamate</name>
        <dbReference type="ChEBI" id="CHEBI:29985"/>
    </ligand>
</feature>
<protein>
    <submittedName>
        <fullName evidence="4">Gamma-glutamyltranspeptidase</fullName>
    </submittedName>
</protein>
<reference evidence="4 5" key="1">
    <citation type="submission" date="2014-10" db="EMBL/GenBank/DDBJ databases">
        <title>Draft genome of the hookworm Ancylostoma caninum.</title>
        <authorList>
            <person name="Mitreva M."/>
        </authorList>
    </citation>
    <scope>NUCLEOTIDE SEQUENCE [LARGE SCALE GENOMIC DNA]</scope>
    <source>
        <strain evidence="4 5">Baltimore</strain>
    </source>
</reference>
<organism evidence="4 5">
    <name type="scientific">Ancylostoma caninum</name>
    <name type="common">Dog hookworm</name>
    <dbReference type="NCBI Taxonomy" id="29170"/>
    <lineage>
        <taxon>Eukaryota</taxon>
        <taxon>Metazoa</taxon>
        <taxon>Ecdysozoa</taxon>
        <taxon>Nematoda</taxon>
        <taxon>Chromadorea</taxon>
        <taxon>Rhabditida</taxon>
        <taxon>Rhabditina</taxon>
        <taxon>Rhabditomorpha</taxon>
        <taxon>Strongyloidea</taxon>
        <taxon>Ancylostomatidae</taxon>
        <taxon>Ancylostomatinae</taxon>
        <taxon>Ancylostoma</taxon>
    </lineage>
</organism>
<dbReference type="PRINTS" id="PR01210">
    <property type="entry name" value="GGTRANSPTASE"/>
</dbReference>
<proteinExistence type="predicted"/>
<dbReference type="OrthoDB" id="1081007at2759"/>
<dbReference type="GO" id="GO:0005886">
    <property type="term" value="C:plasma membrane"/>
    <property type="evidence" value="ECO:0007669"/>
    <property type="project" value="TreeGrafter"/>
</dbReference>
<dbReference type="STRING" id="29170.A0A368HC21"/>
<dbReference type="InterPro" id="IPR043137">
    <property type="entry name" value="GGT_ssub_C"/>
</dbReference>
<keyword evidence="5" id="KW-1185">Reference proteome</keyword>
<dbReference type="InterPro" id="IPR000101">
    <property type="entry name" value="GGT_peptidase"/>
</dbReference>
<dbReference type="PANTHER" id="PTHR11686:SF9">
    <property type="entry name" value="RE13973P"/>
    <property type="match status" value="1"/>
</dbReference>
<feature type="compositionally biased region" description="Low complexity" evidence="2">
    <location>
        <begin position="98"/>
        <end position="108"/>
    </location>
</feature>
<dbReference type="Proteomes" id="UP000252519">
    <property type="component" value="Unassembled WGS sequence"/>
</dbReference>
<evidence type="ECO:0000256" key="1">
    <source>
        <dbReference type="PIRSR" id="PIRSR600101-2"/>
    </source>
</evidence>
<gene>
    <name evidence="4" type="ORF">ANCCAN_00872</name>
</gene>
<evidence type="ECO:0000313" key="4">
    <source>
        <dbReference type="EMBL" id="RCN52877.1"/>
    </source>
</evidence>
<feature type="region of interest" description="Disordered" evidence="2">
    <location>
        <begin position="64"/>
        <end position="108"/>
    </location>
</feature>
<dbReference type="InterPro" id="IPR029055">
    <property type="entry name" value="Ntn_hydrolases_N"/>
</dbReference>
<dbReference type="Pfam" id="PF01019">
    <property type="entry name" value="G_glu_transpept"/>
    <property type="match status" value="1"/>
</dbReference>
<dbReference type="GO" id="GO:0006751">
    <property type="term" value="P:glutathione catabolic process"/>
    <property type="evidence" value="ECO:0007669"/>
    <property type="project" value="InterPro"/>
</dbReference>
<sequence>MHPCSIKVDPPNLHLPRQRARLVSSVADLHLLIVSLGAVTFIVILLGFFVYDLKSSTKVLSVNFSETKSPPPVDKGTTLVENSGHAERHDSTRGGFPSKSSSSSSGFKAKSISSEQSSVALSAAVYTDHGACSDIGRSILLRGGNAMDAAIAAFLCLSAALPHRGGLGGGLIATIHTDSRCTTLNARESCPADATEAFFINRRDETVVGPRAVAVPAALNGLYRAFEKYSSKRLSWRRLVKPTIELCLRGITVTKELSQDLLEFQSLIMNNSRMRSHFVNETTAKVLAVGEKMLCPLLANFLRDMMDADDPVEFFYRGQGSKRLLKFIGEGDGFIAPQDLEDCESEFQPGVQMFLGGHVICGPPPPSIYSIVQLAVAVMYESNSSSTDIPLLAWDKSKLIGDAVFDETILDDAEQLIGKDSVQDVLKRFRNRNSPEIQYEPEEKGSFSVLVIDEKGNAVSMTSSLGDKCVPIESRSFFFLKVFRFGNREFTEFGFFMNNAMGAFTYGAQMGSMASRNAPQPAKCPRTQMSPVIGIKDGEVSFASGGTDYLGTCTSLLGALTSSESLQSRRTPLLFKNEDGLHSLSSDKSLLAGY</sequence>
<evidence type="ECO:0000256" key="2">
    <source>
        <dbReference type="SAM" id="MobiDB-lite"/>
    </source>
</evidence>
<accession>A0A368HC21</accession>
<name>A0A368HC21_ANCCA</name>
<evidence type="ECO:0000256" key="3">
    <source>
        <dbReference type="SAM" id="Phobius"/>
    </source>
</evidence>
<comment type="caution">
    <text evidence="4">The sequence shown here is derived from an EMBL/GenBank/DDBJ whole genome shotgun (WGS) entry which is preliminary data.</text>
</comment>
<keyword evidence="3" id="KW-0472">Membrane</keyword>
<feature type="transmembrane region" description="Helical" evidence="3">
    <location>
        <begin position="29"/>
        <end position="51"/>
    </location>
</feature>